<organism evidence="2 3">
    <name type="scientific">Blastopirellula marina</name>
    <dbReference type="NCBI Taxonomy" id="124"/>
    <lineage>
        <taxon>Bacteria</taxon>
        <taxon>Pseudomonadati</taxon>
        <taxon>Planctomycetota</taxon>
        <taxon>Planctomycetia</taxon>
        <taxon>Pirellulales</taxon>
        <taxon>Pirellulaceae</taxon>
        <taxon>Blastopirellula</taxon>
    </lineage>
</organism>
<name>A0A2S8FNJ1_9BACT</name>
<gene>
    <name evidence="2" type="primary">flgL</name>
    <name evidence="2" type="ORF">C5Y98_16155</name>
</gene>
<dbReference type="PANTHER" id="PTHR42792:SF1">
    <property type="entry name" value="FLAGELLAR HOOK-ASSOCIATED PROTEIN 3"/>
    <property type="match status" value="1"/>
</dbReference>
<evidence type="ECO:0000259" key="1">
    <source>
        <dbReference type="Pfam" id="PF00669"/>
    </source>
</evidence>
<feature type="domain" description="Flagellin N-terminal" evidence="1">
    <location>
        <begin position="15"/>
        <end position="149"/>
    </location>
</feature>
<dbReference type="OrthoDB" id="225814at2"/>
<dbReference type="GO" id="GO:0071973">
    <property type="term" value="P:bacterial-type flagellum-dependent cell motility"/>
    <property type="evidence" value="ECO:0007669"/>
    <property type="project" value="InterPro"/>
</dbReference>
<dbReference type="PANTHER" id="PTHR42792">
    <property type="entry name" value="FLAGELLIN"/>
    <property type="match status" value="1"/>
</dbReference>
<dbReference type="InterPro" id="IPR013384">
    <property type="entry name" value="Flagell_FlgL"/>
</dbReference>
<keyword evidence="2" id="KW-0969">Cilium</keyword>
<dbReference type="NCBIfam" id="TIGR02550">
    <property type="entry name" value="flagell_flgL"/>
    <property type="match status" value="1"/>
</dbReference>
<dbReference type="RefSeq" id="WP_105355488.1">
    <property type="nucleotide sequence ID" value="NZ_PUIB01000017.1"/>
</dbReference>
<reference evidence="2 3" key="1">
    <citation type="submission" date="2018-02" db="EMBL/GenBank/DDBJ databases">
        <title>Comparative genomes isolates from brazilian mangrove.</title>
        <authorList>
            <person name="Araujo J.E."/>
            <person name="Taketani R.G."/>
            <person name="Silva M.C.P."/>
            <person name="Loureco M.V."/>
            <person name="Andreote F.D."/>
        </authorList>
    </citation>
    <scope>NUCLEOTIDE SEQUENCE [LARGE SCALE GENOMIC DNA]</scope>
    <source>
        <strain evidence="2 3">NAP PRIS-MGV</strain>
    </source>
</reference>
<dbReference type="Pfam" id="PF00669">
    <property type="entry name" value="Flagellin_N"/>
    <property type="match status" value="1"/>
</dbReference>
<evidence type="ECO:0000313" key="3">
    <source>
        <dbReference type="Proteomes" id="UP000239388"/>
    </source>
</evidence>
<dbReference type="GO" id="GO:0009424">
    <property type="term" value="C:bacterial-type flagellum hook"/>
    <property type="evidence" value="ECO:0007669"/>
    <property type="project" value="InterPro"/>
</dbReference>
<sequence length="1247" mass="129430">MTSIIPVPSGRTSDYLLSQRLTNQMSATQLDLLRLQTQITTGRRVLSLSDDAPAAIRGVTLQSLLEQKTQIQTNLTTSQSYLAATDVALANAANTLNDMNGLAVRLSDTTFSDSELAAAGEQVERAIQQMMDLANQQFRGRYLFSGSNTTTIPFQELDNGLIQYAGNTTGLSSFADIDLLFDTTVNGDDAFGAISQEFKGLNDLNPVVTESTKLSDLRGGKGIEKGSFQISDGISPPVTIDISKANTLADVARLIEANPPAGRKVTARISDTGLIVDIDDAGGGNLTIRELGGSRVAAQLGILDTDGNLTNPIIGTDLNPRITLTTKVDNLLGTRANSVIEYPGANNDILIKAHENGESLNGVKLQLVDDNLLKAGSGISRGNEIVNRGTDLLRSQATLNFSGADNNLLLTANTTDGSLDGVRIVVDASNDLGDSAVIGPTTLVNGVPTITVQIDDSDETTLQSLANAFATDGRFAIGSDSASGEGFDPAATIASTNDGLTSTTNVTTQAVKARASLPLIGGGNDLTLVANQAGDQFNNVEIVIDASGDIGDAATASYSDDGTTRRLTIQIDDTSETTLQSVINAIAAEGTFSVTYDNGNGESFNLASAVPYTSAGTVGNTGNTGGDADSYYVQVASGTTTADDLLRALNNHTEFSADFTATIDPKDTTAEFLSASGTVSTSVIGETTGGSGVVFDRDSGVQIQNGTETTVLTFDNVETVEDLLNVFNRSGAGLVAEINSSGNGINVRSNISGGDFSIGENGGDTATQLGLRSFNSNTVLSELNFGRGVQGTDGTDLTITRNDGVELEIDLSTAKTVGDVLNLINNHPQNLDGTNAIVARLSEYGNGIELIDDNPDGFGRLKVSQGVLSTAGTDLGLIPPGETEATVSDSPDAQPATATVRFDAPNDANNAFKLTANAPGTSYNNIQVEFVNSAASGNQAFVTFDQATQKLTIDVDPTLTSANTVISAIKAEGTFNAELFSSEDATNSGAGLITQTGVLATTNGGTPLADSASATADVTFSAPDNHNTAFTLVAKDAGTLRNGVKIILDDSLPSGGVPSATFAPGANTLTVKIEAGVTTANQVIAAIDQDGNFDAKLLFTNDATNDGSGVINTTGTVGTTSGGTAEVLSGRNVNALETKGIFNSLLRLKDAIASKDVAEISRVAGLMGEDIQRLSFTRGELGARDQHVDVLKARGEDEILELKSNLSQEIDVDMIQAITDMTAKQASFQASLKTAGQLYQLTLLDYI</sequence>
<accession>A0A2S8FNJ1</accession>
<dbReference type="InterPro" id="IPR001029">
    <property type="entry name" value="Flagellin_N"/>
</dbReference>
<protein>
    <submittedName>
        <fullName evidence="2">Flagellar hook-associated protein 3</fullName>
    </submittedName>
</protein>
<dbReference type="Gene3D" id="1.20.1330.10">
    <property type="entry name" value="f41 fragment of flagellin, N-terminal domain"/>
    <property type="match status" value="2"/>
</dbReference>
<dbReference type="EMBL" id="PUIB01000017">
    <property type="protein sequence ID" value="PQO33762.1"/>
    <property type="molecule type" value="Genomic_DNA"/>
</dbReference>
<dbReference type="AlphaFoldDB" id="A0A2S8FNJ1"/>
<dbReference type="Proteomes" id="UP000239388">
    <property type="component" value="Unassembled WGS sequence"/>
</dbReference>
<evidence type="ECO:0000313" key="2">
    <source>
        <dbReference type="EMBL" id="PQO33762.1"/>
    </source>
</evidence>
<keyword evidence="2" id="KW-0966">Cell projection</keyword>
<comment type="caution">
    <text evidence="2">The sequence shown here is derived from an EMBL/GenBank/DDBJ whole genome shotgun (WGS) entry which is preliminary data.</text>
</comment>
<dbReference type="GO" id="GO:0005198">
    <property type="term" value="F:structural molecule activity"/>
    <property type="evidence" value="ECO:0007669"/>
    <property type="project" value="InterPro"/>
</dbReference>
<dbReference type="InterPro" id="IPR001492">
    <property type="entry name" value="Flagellin"/>
</dbReference>
<dbReference type="SUPFAM" id="SSF64518">
    <property type="entry name" value="Phase 1 flagellin"/>
    <property type="match status" value="1"/>
</dbReference>
<proteinExistence type="predicted"/>
<keyword evidence="2" id="KW-0282">Flagellum</keyword>